<dbReference type="RefSeq" id="WP_044005843.1">
    <property type="nucleotide sequence ID" value="NZ_CP007648.1"/>
</dbReference>
<keyword evidence="2" id="KW-0614">Plasmid</keyword>
<sequence length="146" mass="17352">MRSINYRNERYLYVTAKRYGLVGKNKLYVSTKPTKWSKNGDYAYRMMTKTTINWYISAPIIPLYFLYYLLSCVLVALILILGFKFNMLFKKATYTEDNGVYDSFMSALEDCIHPDYSSCFDYVRSDKMLDDKELVKQAKLVWEKRK</sequence>
<dbReference type="EMBL" id="CP007648">
    <property type="protein sequence ID" value="AIR11708.1"/>
    <property type="molecule type" value="Genomic_DNA"/>
</dbReference>
<keyword evidence="1" id="KW-1133">Transmembrane helix</keyword>
<evidence type="ECO:0000313" key="3">
    <source>
        <dbReference type="Proteomes" id="UP000029488"/>
    </source>
</evidence>
<organism evidence="2 3">
    <name type="scientific">Ligilactobacillus salivarius</name>
    <dbReference type="NCBI Taxonomy" id="1624"/>
    <lineage>
        <taxon>Bacteria</taxon>
        <taxon>Bacillati</taxon>
        <taxon>Bacillota</taxon>
        <taxon>Bacilli</taxon>
        <taxon>Lactobacillales</taxon>
        <taxon>Lactobacillaceae</taxon>
        <taxon>Ligilactobacillus</taxon>
    </lineage>
</organism>
<keyword evidence="1" id="KW-0472">Membrane</keyword>
<name>A0A089QIR9_9LACO</name>
<gene>
    <name evidence="2" type="ORF">LSJ_3091c</name>
</gene>
<evidence type="ECO:0000256" key="1">
    <source>
        <dbReference type="SAM" id="Phobius"/>
    </source>
</evidence>
<proteinExistence type="predicted"/>
<dbReference type="Proteomes" id="UP000029488">
    <property type="component" value="Plasmid pMP1046B"/>
</dbReference>
<reference evidence="2 3" key="1">
    <citation type="journal article" date="2014" name="BMC Genomics">
        <title>Unusual genome complexity in Lactobacillus salivarius JCM1046.</title>
        <authorList>
            <person name="Raftis E.J."/>
            <person name="Forde B.M."/>
            <person name="Claesson M.J."/>
            <person name="O'Toole P.W."/>
        </authorList>
    </citation>
    <scope>NUCLEOTIDE SEQUENCE [LARGE SCALE GENOMIC DNA]</scope>
    <source>
        <strain evidence="2 3">JCM1046</strain>
        <plasmid evidence="2 3">pMP1046B</plasmid>
    </source>
</reference>
<evidence type="ECO:0000313" key="2">
    <source>
        <dbReference type="EMBL" id="AIR11708.1"/>
    </source>
</evidence>
<dbReference type="KEGG" id="lsj:LSJ_3091c"/>
<feature type="transmembrane region" description="Helical" evidence="1">
    <location>
        <begin position="54"/>
        <end position="81"/>
    </location>
</feature>
<dbReference type="AlphaFoldDB" id="A0A089QIR9"/>
<accession>A0A089QIR9</accession>
<protein>
    <submittedName>
        <fullName evidence="2">Putative transmembrane protein</fullName>
    </submittedName>
</protein>
<geneLocation type="plasmid" evidence="2 3">
    <name>pMP1046B</name>
</geneLocation>
<keyword evidence="1 2" id="KW-0812">Transmembrane</keyword>